<comment type="subcellular location">
    <subcellularLocation>
        <location evidence="1">Nucleus</location>
    </subcellularLocation>
</comment>
<dbReference type="GO" id="GO:0048188">
    <property type="term" value="C:Set1C/COMPASS complex"/>
    <property type="evidence" value="ECO:0007669"/>
    <property type="project" value="InterPro"/>
</dbReference>
<dbReference type="EMBL" id="OU963869">
    <property type="protein sequence ID" value="CAH0394392.1"/>
    <property type="molecule type" value="Genomic_DNA"/>
</dbReference>
<evidence type="ECO:0000256" key="5">
    <source>
        <dbReference type="ARBA" id="ARBA00022691"/>
    </source>
</evidence>
<dbReference type="KEGG" id="btab:109044562"/>
<dbReference type="InterPro" id="IPR024657">
    <property type="entry name" value="COMPASS_Set1_N-SET"/>
</dbReference>
<dbReference type="Gene3D" id="3.30.70.330">
    <property type="match status" value="1"/>
</dbReference>
<evidence type="ECO:0000256" key="6">
    <source>
        <dbReference type="ARBA" id="ARBA00022853"/>
    </source>
</evidence>
<dbReference type="InterPro" id="IPR001214">
    <property type="entry name" value="SET_dom"/>
</dbReference>
<evidence type="ECO:0000256" key="15">
    <source>
        <dbReference type="SAM" id="MobiDB-lite"/>
    </source>
</evidence>
<dbReference type="InterPro" id="IPR046341">
    <property type="entry name" value="SET_dom_sf"/>
</dbReference>
<feature type="region of interest" description="Disordered" evidence="15">
    <location>
        <begin position="1092"/>
        <end position="1184"/>
    </location>
</feature>
<evidence type="ECO:0000256" key="8">
    <source>
        <dbReference type="ARBA" id="ARBA00023015"/>
    </source>
</evidence>
<feature type="region of interest" description="Disordered" evidence="15">
    <location>
        <begin position="1358"/>
        <end position="1395"/>
    </location>
</feature>
<keyword evidence="9" id="KW-0804">Transcription</keyword>
<dbReference type="InterPro" id="IPR003616">
    <property type="entry name" value="Post-SET_dom"/>
</dbReference>
<dbReference type="CDD" id="cd12304">
    <property type="entry name" value="RRM_Set1"/>
    <property type="match status" value="1"/>
</dbReference>
<evidence type="ECO:0000256" key="7">
    <source>
        <dbReference type="ARBA" id="ARBA00022884"/>
    </source>
</evidence>
<feature type="region of interest" description="Disordered" evidence="15">
    <location>
        <begin position="1258"/>
        <end position="1281"/>
    </location>
</feature>
<feature type="region of interest" description="Disordered" evidence="15">
    <location>
        <begin position="817"/>
        <end position="851"/>
    </location>
</feature>
<keyword evidence="20" id="KW-1185">Reference proteome</keyword>
<dbReference type="PANTHER" id="PTHR45814">
    <property type="entry name" value="HISTONE-LYSINE N-METHYLTRANSFERASE SETD1"/>
    <property type="match status" value="1"/>
</dbReference>
<dbReference type="InterPro" id="IPR035979">
    <property type="entry name" value="RBD_domain_sf"/>
</dbReference>
<dbReference type="GO" id="GO:0140999">
    <property type="term" value="F:histone H3K4 trimethyltransferase activity"/>
    <property type="evidence" value="ECO:0007669"/>
    <property type="project" value="UniProtKB-EC"/>
</dbReference>
<feature type="region of interest" description="Disordered" evidence="15">
    <location>
        <begin position="1415"/>
        <end position="1453"/>
    </location>
</feature>
<feature type="region of interest" description="Disordered" evidence="15">
    <location>
        <begin position="1028"/>
        <end position="1052"/>
    </location>
</feature>
<organism evidence="19 20">
    <name type="scientific">Bemisia tabaci</name>
    <name type="common">Sweetpotato whitefly</name>
    <name type="synonym">Aleurodes tabaci</name>
    <dbReference type="NCBI Taxonomy" id="7038"/>
    <lineage>
        <taxon>Eukaryota</taxon>
        <taxon>Metazoa</taxon>
        <taxon>Ecdysozoa</taxon>
        <taxon>Arthropoda</taxon>
        <taxon>Hexapoda</taxon>
        <taxon>Insecta</taxon>
        <taxon>Pterygota</taxon>
        <taxon>Neoptera</taxon>
        <taxon>Paraneoptera</taxon>
        <taxon>Hemiptera</taxon>
        <taxon>Sternorrhyncha</taxon>
        <taxon>Aleyrodoidea</taxon>
        <taxon>Aleyrodidae</taxon>
        <taxon>Aleyrodinae</taxon>
        <taxon>Bemisia</taxon>
    </lineage>
</organism>
<keyword evidence="5" id="KW-0949">S-adenosyl-L-methionine</keyword>
<evidence type="ECO:0000313" key="20">
    <source>
        <dbReference type="Proteomes" id="UP001152759"/>
    </source>
</evidence>
<feature type="compositionally biased region" description="Basic and acidic residues" evidence="15">
    <location>
        <begin position="759"/>
        <end position="768"/>
    </location>
</feature>
<accession>A0A9P0ALG1</accession>
<feature type="compositionally biased region" description="Basic and acidic residues" evidence="15">
    <location>
        <begin position="640"/>
        <end position="656"/>
    </location>
</feature>
<sequence length="1789" mass="202106">MHDIMEPGSQSSRSHRHHPHSHSRTHHLDKHYPHSHRDIHRDVYRELPRELLRDPYVRDPYREAHRDPLIYREAYLRDAYRESSRDPYRESHSELYRDSRELLRELPRESYRDLYRSSRESSRDLHRESSRDIRRESHRESHRELDRDRGHARERATSREPSRATSREPSRAASREPPRESLRDSSRELTRELQKELPPEPHREPPPEPQRESSKEPQREAPKEQPRDKKLLNYKLLVDPALIKGAQKVYRYNGVCEDTSFPKVVQVKDPRSHLTKLWARLEILDLPVPRFKIDKNYVGEPPPVEVTICNLNDNIDKGFLSDMVQKFGVVEELYIYYHPVTNKHLGLARVMFESVKSSKQCVERLNNTSVMGKVLRVFLDAFGEECKNIFTSLTEEKKSEPPEEEKKMQKSISTEKDDTKSSTSVKKPEVPVKCETDSIDQKLDKVYPHKDLTTPNSDIGYNSAPSEVGSFTATSDRTYTSSTKDYGYNSSIHSTPVSYDYHSTPTSASAHYVAGFQHAPPIPSTPYPPLPPPQPSAHYPQPPPPPLPANSMSQFSVPPPAVSSMPSYSGQYGLNRPHYSHIGPHAMPPTHWWAPDGERSWSQVQQNSPAWNASQTPATQSPSERKSNSKKSKKSSKHTKSVDNDKSTDKPTVDLDTRIEMLLKGKSTCASFLNNIISSDSEDDRSKVSGRRKSLLSSDSDNDLEKKNSSEIVDGSTVVSSLEDDLAPREPLSTPPSPFLSKEIYLECFQKHVEALKEAKEKERRETRALISNSLKNMDDPLHSEISSSEDETLTQSPKFSKLLQFRSTENKSILSTIRESMESSNTKDLKEDEDDHDEDAMSLSSLSSGDEKIVEEKNMMSDVHQYPPPHVHLSAHMYPADYAIRPGFAPNYPPPFFQAQLPSHQRYPPPQFWGRPESETQFSFPPTTMFSQPPPGFPALGNAALHILPRQLSQIGAPLGSLPHKPGGGSINDRLQIKLHALTIEGVVDRITKELKQILKRDFNKKMIEGNAFQALDEWWDKQELASKSQSTAAAEPENSSAKPATSLPLVPPSIAGNFLDSLLDSSREGLETLSSMNGLGLGLRASIPKMPSFRRKRKAPSPVQDESSRADGSDQEEMVIPSDSESQLEPETANTSYARRKLLSSLSSISSSTDSSDSSSELSDSSIDSISSDELSDDDEKLDDHLRYLDLIDLEDIDKFRSRTPEGRLTPTPSEPASDITEDELKGAESEPMDYEYSDRTKHTLEEIEMLLSSNSYFPRKKKPTIPRTSVSSSPQDNSIKLSCLKRTAVDSKSLSKEVEAKKPKTASLNGDITSKEILPKTEPSSPSRNPSPISLMEPQLKLEKCDVKADVVAPEPMEFIEKEESKQATSTPTKELEEVEEEEEEENENWIANDHTYCRMKVSNDESIKSHNSSAIATPQKGDESTITVGTPTTPKTPKTPVSAGRSKKPLTPIQDNLIEQPPEPIMKEPKPSVKQRASLMFPKRDLRSEMTTMFEFLTKGIDAEDIAYMKQAYENLLASEDPIVYWLNDTHWVDHPVTDLTSVSPVKKRKRDDWHVHATGCARTEGFYKVDVVQKAKHKYHFGQTITQIASMKERLSEQSRVKASTGKMLALSREARSNQRRLLTAFGAATDSDLLKFNVLKFRKKQLRFAKSAIHDWGLFAMEPIAADEMVIEYVGQMVRPMVADLRERAYEAIGIGSSYLFRIDTDTIIDATKCGNLARFINHSCNPNCYAKIITIESQKKIVIYSKQPISVNEEITYDYKFPLEDEKIPCLCGAQGCRGTLN</sequence>
<feature type="region of interest" description="Disordered" evidence="15">
    <location>
        <begin position="1"/>
        <end position="37"/>
    </location>
</feature>
<dbReference type="CDD" id="cd19169">
    <property type="entry name" value="SET_SETD1"/>
    <property type="match status" value="1"/>
</dbReference>
<evidence type="ECO:0000256" key="4">
    <source>
        <dbReference type="ARBA" id="ARBA00022679"/>
    </source>
</evidence>
<dbReference type="SMART" id="SM00317">
    <property type="entry name" value="SET"/>
    <property type="match status" value="1"/>
</dbReference>
<feature type="compositionally biased region" description="Basic and acidic residues" evidence="15">
    <location>
        <begin position="1293"/>
        <end position="1305"/>
    </location>
</feature>
<dbReference type="PROSITE" id="PS50280">
    <property type="entry name" value="SET"/>
    <property type="match status" value="1"/>
</dbReference>
<evidence type="ECO:0000256" key="11">
    <source>
        <dbReference type="ARBA" id="ARBA00047571"/>
    </source>
</evidence>
<feature type="compositionally biased region" description="Basic residues" evidence="15">
    <location>
        <begin position="628"/>
        <end position="639"/>
    </location>
</feature>
<feature type="region of interest" description="Disordered" evidence="15">
    <location>
        <begin position="680"/>
        <end position="737"/>
    </location>
</feature>
<keyword evidence="7 14" id="KW-0694">RNA-binding</keyword>
<evidence type="ECO:0000259" key="17">
    <source>
        <dbReference type="PROSITE" id="PS50280"/>
    </source>
</evidence>
<keyword evidence="8" id="KW-0805">Transcription regulation</keyword>
<feature type="compositionally biased region" description="Basic residues" evidence="15">
    <location>
        <begin position="13"/>
        <end position="29"/>
    </location>
</feature>
<dbReference type="SMART" id="SM00360">
    <property type="entry name" value="RRM"/>
    <property type="match status" value="1"/>
</dbReference>
<feature type="region of interest" description="Disordered" evidence="15">
    <location>
        <begin position="1201"/>
        <end position="1239"/>
    </location>
</feature>
<dbReference type="SUPFAM" id="SSF82199">
    <property type="entry name" value="SET domain"/>
    <property type="match status" value="1"/>
</dbReference>
<comment type="catalytic activity">
    <reaction evidence="11">
        <text>L-lysyl(4)-[histone H3] + 3 S-adenosyl-L-methionine = N(6),N(6),N(6)-trimethyl-L-lysyl(4)-[histone H3] + 3 S-adenosyl-L-homocysteine + 3 H(+)</text>
        <dbReference type="Rhea" id="RHEA:60260"/>
        <dbReference type="Rhea" id="RHEA-COMP:15537"/>
        <dbReference type="Rhea" id="RHEA-COMP:15547"/>
        <dbReference type="ChEBI" id="CHEBI:15378"/>
        <dbReference type="ChEBI" id="CHEBI:29969"/>
        <dbReference type="ChEBI" id="CHEBI:57856"/>
        <dbReference type="ChEBI" id="CHEBI:59789"/>
        <dbReference type="ChEBI" id="CHEBI:61961"/>
        <dbReference type="EC" id="2.1.1.354"/>
    </reaction>
</comment>
<feature type="compositionally biased region" description="Low complexity" evidence="15">
    <location>
        <begin position="1145"/>
        <end position="1175"/>
    </location>
</feature>
<evidence type="ECO:0000259" key="16">
    <source>
        <dbReference type="PROSITE" id="PS50102"/>
    </source>
</evidence>
<dbReference type="PANTHER" id="PTHR45814:SF2">
    <property type="entry name" value="HISTONE-LYSINE N-METHYLTRANSFERASE SETD1"/>
    <property type="match status" value="1"/>
</dbReference>
<dbReference type="InterPro" id="IPR012677">
    <property type="entry name" value="Nucleotide-bd_a/b_plait_sf"/>
</dbReference>
<evidence type="ECO:0000256" key="1">
    <source>
        <dbReference type="ARBA" id="ARBA00004123"/>
    </source>
</evidence>
<dbReference type="Gene3D" id="2.170.270.10">
    <property type="entry name" value="SET domain"/>
    <property type="match status" value="1"/>
</dbReference>
<protein>
    <recommendedName>
        <fullName evidence="2">[histone H3]-lysine(4) N-trimethyltransferase</fullName>
        <ecNumber evidence="2">2.1.1.354</ecNumber>
    </recommendedName>
</protein>
<keyword evidence="4" id="KW-0808">Transferase</keyword>
<comment type="catalytic activity">
    <reaction evidence="12">
        <text>N(6)-methyl-L-lysyl(4)-[histone H3] + S-adenosyl-L-methionine = N(6),N(6)-dimethyl-L-lysyl(4)-[histone H3] + S-adenosyl-L-homocysteine + H(+)</text>
        <dbReference type="Rhea" id="RHEA:60268"/>
        <dbReference type="Rhea" id="RHEA-COMP:15540"/>
        <dbReference type="Rhea" id="RHEA-COMP:15543"/>
        <dbReference type="ChEBI" id="CHEBI:15378"/>
        <dbReference type="ChEBI" id="CHEBI:57856"/>
        <dbReference type="ChEBI" id="CHEBI:59789"/>
        <dbReference type="ChEBI" id="CHEBI:61929"/>
        <dbReference type="ChEBI" id="CHEBI:61976"/>
    </reaction>
</comment>
<evidence type="ECO:0000256" key="12">
    <source>
        <dbReference type="ARBA" id="ARBA00047583"/>
    </source>
</evidence>
<feature type="region of interest" description="Disordered" evidence="15">
    <location>
        <begin position="393"/>
        <end position="482"/>
    </location>
</feature>
<feature type="compositionally biased region" description="Basic and acidic residues" evidence="15">
    <location>
        <begin position="394"/>
        <end position="452"/>
    </location>
</feature>
<evidence type="ECO:0000259" key="18">
    <source>
        <dbReference type="PROSITE" id="PS50868"/>
    </source>
</evidence>
<evidence type="ECO:0000256" key="14">
    <source>
        <dbReference type="PROSITE-ProRule" id="PRU00176"/>
    </source>
</evidence>
<dbReference type="InterPro" id="IPR037841">
    <property type="entry name" value="SET_SETD1A/B"/>
</dbReference>
<name>A0A9P0ALG1_BEMTA</name>
<feature type="domain" description="Post-SET" evidence="18">
    <location>
        <begin position="1773"/>
        <end position="1789"/>
    </location>
</feature>
<dbReference type="GO" id="GO:0032259">
    <property type="term" value="P:methylation"/>
    <property type="evidence" value="ECO:0007669"/>
    <property type="project" value="UniProtKB-KW"/>
</dbReference>
<keyword evidence="3" id="KW-0489">Methyltransferase</keyword>
<dbReference type="InterPro" id="IPR044570">
    <property type="entry name" value="Set1-like"/>
</dbReference>
<feature type="region of interest" description="Disordered" evidence="15">
    <location>
        <begin position="759"/>
        <end position="796"/>
    </location>
</feature>
<evidence type="ECO:0000256" key="9">
    <source>
        <dbReference type="ARBA" id="ARBA00023163"/>
    </source>
</evidence>
<feature type="domain" description="SET" evidence="17">
    <location>
        <begin position="1650"/>
        <end position="1767"/>
    </location>
</feature>
<feature type="region of interest" description="Disordered" evidence="15">
    <location>
        <begin position="1293"/>
        <end position="1342"/>
    </location>
</feature>
<feature type="compositionally biased region" description="Pro residues" evidence="15">
    <location>
        <begin position="520"/>
        <end position="548"/>
    </location>
</feature>
<feature type="compositionally biased region" description="Polar residues" evidence="15">
    <location>
        <begin position="1269"/>
        <end position="1281"/>
    </location>
</feature>
<reference evidence="19" key="1">
    <citation type="submission" date="2021-12" db="EMBL/GenBank/DDBJ databases">
        <authorList>
            <person name="King R."/>
        </authorList>
    </citation>
    <scope>NUCLEOTIDE SEQUENCE</scope>
</reference>
<feature type="compositionally biased region" description="Polar residues" evidence="15">
    <location>
        <begin position="600"/>
        <end position="620"/>
    </location>
</feature>
<evidence type="ECO:0000256" key="2">
    <source>
        <dbReference type="ARBA" id="ARBA00012182"/>
    </source>
</evidence>
<feature type="region of interest" description="Disordered" evidence="15">
    <location>
        <begin position="517"/>
        <end position="656"/>
    </location>
</feature>
<feature type="compositionally biased region" description="Basic and acidic residues" evidence="15">
    <location>
        <begin position="820"/>
        <end position="831"/>
    </location>
</feature>
<dbReference type="SUPFAM" id="SSF54928">
    <property type="entry name" value="RNA-binding domain, RBD"/>
    <property type="match status" value="1"/>
</dbReference>
<evidence type="ECO:0000313" key="19">
    <source>
        <dbReference type="EMBL" id="CAH0394392.1"/>
    </source>
</evidence>
<feature type="region of interest" description="Disordered" evidence="15">
    <location>
        <begin position="113"/>
        <end position="231"/>
    </location>
</feature>
<evidence type="ECO:0000256" key="13">
    <source>
        <dbReference type="ARBA" id="ARBA00049129"/>
    </source>
</evidence>
<dbReference type="FunFam" id="2.170.270.10:FF:000010">
    <property type="entry name" value="Histone-lysine N-methyltransferase"/>
    <property type="match status" value="1"/>
</dbReference>
<feature type="compositionally biased region" description="Polar residues" evidence="15">
    <location>
        <begin position="453"/>
        <end position="482"/>
    </location>
</feature>
<dbReference type="PROSITE" id="PS50868">
    <property type="entry name" value="POST_SET"/>
    <property type="match status" value="1"/>
</dbReference>
<dbReference type="Pfam" id="PF00076">
    <property type="entry name" value="RRM_1"/>
    <property type="match status" value="1"/>
</dbReference>
<dbReference type="PROSITE" id="PS50102">
    <property type="entry name" value="RRM"/>
    <property type="match status" value="1"/>
</dbReference>
<feature type="compositionally biased region" description="Low complexity" evidence="15">
    <location>
        <begin position="1434"/>
        <end position="1444"/>
    </location>
</feature>
<feature type="compositionally biased region" description="Acidic residues" evidence="15">
    <location>
        <begin position="1380"/>
        <end position="1391"/>
    </location>
</feature>
<feature type="compositionally biased region" description="Acidic residues" evidence="15">
    <location>
        <begin position="832"/>
        <end position="841"/>
    </location>
</feature>
<dbReference type="Pfam" id="PF11764">
    <property type="entry name" value="N-SET"/>
    <property type="match status" value="1"/>
</dbReference>
<feature type="domain" description="RRM" evidence="16">
    <location>
        <begin position="304"/>
        <end position="377"/>
    </location>
</feature>
<feature type="compositionally biased region" description="Polar residues" evidence="15">
    <location>
        <begin position="1028"/>
        <end position="1045"/>
    </location>
</feature>
<keyword evidence="6" id="KW-0156">Chromatin regulator</keyword>
<keyword evidence="10" id="KW-0539">Nucleus</keyword>
<dbReference type="Pfam" id="PF00856">
    <property type="entry name" value="SET"/>
    <property type="match status" value="1"/>
</dbReference>
<comment type="catalytic activity">
    <reaction evidence="13">
        <text>N(6),N(6)-dimethyl-L-lysyl(4)-[histone H3] + S-adenosyl-L-methionine = N(6),N(6),N(6)-trimethyl-L-lysyl(4)-[histone H3] + S-adenosyl-L-homocysteine + H(+)</text>
        <dbReference type="Rhea" id="RHEA:60272"/>
        <dbReference type="Rhea" id="RHEA-COMP:15537"/>
        <dbReference type="Rhea" id="RHEA-COMP:15540"/>
        <dbReference type="ChEBI" id="CHEBI:15378"/>
        <dbReference type="ChEBI" id="CHEBI:57856"/>
        <dbReference type="ChEBI" id="CHEBI:59789"/>
        <dbReference type="ChEBI" id="CHEBI:61961"/>
        <dbReference type="ChEBI" id="CHEBI:61976"/>
    </reaction>
</comment>
<evidence type="ECO:0000256" key="10">
    <source>
        <dbReference type="ARBA" id="ARBA00023242"/>
    </source>
</evidence>
<evidence type="ECO:0000256" key="3">
    <source>
        <dbReference type="ARBA" id="ARBA00022603"/>
    </source>
</evidence>
<dbReference type="SMART" id="SM01291">
    <property type="entry name" value="N-SET"/>
    <property type="match status" value="1"/>
</dbReference>
<dbReference type="Proteomes" id="UP001152759">
    <property type="component" value="Chromosome 8"/>
</dbReference>
<feature type="compositionally biased region" description="Low complexity" evidence="15">
    <location>
        <begin position="1326"/>
        <end position="1337"/>
    </location>
</feature>
<dbReference type="InterPro" id="IPR000504">
    <property type="entry name" value="RRM_dom"/>
</dbReference>
<dbReference type="EC" id="2.1.1.354" evidence="2"/>
<proteinExistence type="predicted"/>
<dbReference type="SMART" id="SM00508">
    <property type="entry name" value="PostSET"/>
    <property type="match status" value="1"/>
</dbReference>
<feature type="compositionally biased region" description="Polar residues" evidence="15">
    <location>
        <begin position="1125"/>
        <end position="1139"/>
    </location>
</feature>
<dbReference type="GO" id="GO:0003723">
    <property type="term" value="F:RNA binding"/>
    <property type="evidence" value="ECO:0007669"/>
    <property type="project" value="UniProtKB-UniRule"/>
</dbReference>
<gene>
    <name evidence="19" type="ORF">BEMITA_LOCUS12699</name>
</gene>